<organism evidence="2 3">
    <name type="scientific">Cryphonectria parasitica (strain ATCC 38755 / EP155)</name>
    <dbReference type="NCBI Taxonomy" id="660469"/>
    <lineage>
        <taxon>Eukaryota</taxon>
        <taxon>Fungi</taxon>
        <taxon>Dikarya</taxon>
        <taxon>Ascomycota</taxon>
        <taxon>Pezizomycotina</taxon>
        <taxon>Sordariomycetes</taxon>
        <taxon>Sordariomycetidae</taxon>
        <taxon>Diaporthales</taxon>
        <taxon>Cryphonectriaceae</taxon>
        <taxon>Cryphonectria-Endothia species complex</taxon>
        <taxon>Cryphonectria</taxon>
    </lineage>
</organism>
<keyword evidence="1" id="KW-0812">Transmembrane</keyword>
<dbReference type="RefSeq" id="XP_040775986.1">
    <property type="nucleotide sequence ID" value="XM_040923523.1"/>
</dbReference>
<dbReference type="GeneID" id="63840652"/>
<evidence type="ECO:0000256" key="1">
    <source>
        <dbReference type="SAM" id="Phobius"/>
    </source>
</evidence>
<keyword evidence="3" id="KW-1185">Reference proteome</keyword>
<name>A0A9P4Y233_CRYP1</name>
<protein>
    <submittedName>
        <fullName evidence="2">Uncharacterized protein</fullName>
    </submittedName>
</protein>
<dbReference type="Proteomes" id="UP000803844">
    <property type="component" value="Unassembled WGS sequence"/>
</dbReference>
<keyword evidence="1" id="KW-1133">Transmembrane helix</keyword>
<evidence type="ECO:0000313" key="3">
    <source>
        <dbReference type="Proteomes" id="UP000803844"/>
    </source>
</evidence>
<comment type="caution">
    <text evidence="2">The sequence shown here is derived from an EMBL/GenBank/DDBJ whole genome shotgun (WGS) entry which is preliminary data.</text>
</comment>
<feature type="transmembrane region" description="Helical" evidence="1">
    <location>
        <begin position="21"/>
        <end position="43"/>
    </location>
</feature>
<sequence>MAVQLKTTGSSSKQSTTRWRGILLSTILVALLFVGLYSQPLFFDEDGLDQKPISKKLHTNQAVFDPSHGRDRPLILYAYAESDNARENLEFFVKRGLHARADFIFIFNGETDAVGMIPTNLENVKIVQRENTCYDIGAFGQVLAKDGLWMKYKRFITLNASIRGPFLPVWSDECWTDAFLNKLSDTVKLVGLSYHCVPSPHVQSMLLATDRVGMKILLDPTYAYSVPLDTPPWGGAELPVGYSVCYSDYAQAVHAEIGMARLIRSQGFEVDVMLTSVHAYTPKEYCEVLGPQSDHLGAGNYFGSNVHPYELIFAKANRGIDDALLDHLTEWHYTMNDTSWDKCGRDRP</sequence>
<accession>A0A9P4Y233</accession>
<keyword evidence="1" id="KW-0472">Membrane</keyword>
<proteinExistence type="predicted"/>
<dbReference type="AlphaFoldDB" id="A0A9P4Y233"/>
<dbReference type="OrthoDB" id="526941at2759"/>
<reference evidence="2" key="1">
    <citation type="journal article" date="2020" name="Phytopathology">
        <title>Genome sequence of the chestnut blight fungus Cryphonectria parasitica EP155: A fundamental resource for an archetypical invasive plant pathogen.</title>
        <authorList>
            <person name="Crouch J.A."/>
            <person name="Dawe A."/>
            <person name="Aerts A."/>
            <person name="Barry K."/>
            <person name="Churchill A.C.L."/>
            <person name="Grimwood J."/>
            <person name="Hillman B."/>
            <person name="Milgroom M.G."/>
            <person name="Pangilinan J."/>
            <person name="Smith M."/>
            <person name="Salamov A."/>
            <person name="Schmutz J."/>
            <person name="Yadav J."/>
            <person name="Grigoriev I.V."/>
            <person name="Nuss D."/>
        </authorList>
    </citation>
    <scope>NUCLEOTIDE SEQUENCE</scope>
    <source>
        <strain evidence="2">EP155</strain>
    </source>
</reference>
<gene>
    <name evidence="2" type="ORF">M406DRAFT_356769</name>
</gene>
<evidence type="ECO:0000313" key="2">
    <source>
        <dbReference type="EMBL" id="KAF3765025.1"/>
    </source>
</evidence>
<dbReference type="EMBL" id="MU032348">
    <property type="protein sequence ID" value="KAF3765025.1"/>
    <property type="molecule type" value="Genomic_DNA"/>
</dbReference>